<keyword evidence="1" id="KW-1133">Transmembrane helix</keyword>
<reference evidence="2 3" key="1">
    <citation type="submission" date="2018-02" db="EMBL/GenBank/DDBJ databases">
        <title>Comparative genomes isolates from brazilian mangrove.</title>
        <authorList>
            <person name="Araujo J.E."/>
            <person name="Taketani R.G."/>
            <person name="Silva M.C.P."/>
            <person name="Loureco M.V."/>
            <person name="Andreote F.D."/>
        </authorList>
    </citation>
    <scope>NUCLEOTIDE SEQUENCE [LARGE SCALE GENOMIC DNA]</scope>
    <source>
        <strain evidence="2 3">Nap-Phe MGV</strain>
    </source>
</reference>
<dbReference type="EMBL" id="PUHZ01000025">
    <property type="protein sequence ID" value="PQO42221.1"/>
    <property type="molecule type" value="Genomic_DNA"/>
</dbReference>
<dbReference type="Proteomes" id="UP000237819">
    <property type="component" value="Unassembled WGS sequence"/>
</dbReference>
<comment type="caution">
    <text evidence="2">The sequence shown here is derived from an EMBL/GenBank/DDBJ whole genome shotgun (WGS) entry which is preliminary data.</text>
</comment>
<protein>
    <submittedName>
        <fullName evidence="2">Uncharacterized protein</fullName>
    </submittedName>
</protein>
<keyword evidence="1" id="KW-0812">Transmembrane</keyword>
<proteinExistence type="predicted"/>
<evidence type="ECO:0000313" key="2">
    <source>
        <dbReference type="EMBL" id="PQO42221.1"/>
    </source>
</evidence>
<feature type="transmembrane region" description="Helical" evidence="1">
    <location>
        <begin position="40"/>
        <end position="60"/>
    </location>
</feature>
<evidence type="ECO:0000256" key="1">
    <source>
        <dbReference type="SAM" id="Phobius"/>
    </source>
</evidence>
<sequence>MSKNLVLLSMFAYGSYLLAAFATASWIIQERYFAEPAPRWKIAGHFILIFLFVPFVWAYLVDRYTLRVFTIDFWQEML</sequence>
<feature type="transmembrane region" description="Helical" evidence="1">
    <location>
        <begin position="6"/>
        <end position="28"/>
    </location>
</feature>
<organism evidence="2 3">
    <name type="scientific">Blastopirellula marina</name>
    <dbReference type="NCBI Taxonomy" id="124"/>
    <lineage>
        <taxon>Bacteria</taxon>
        <taxon>Pseudomonadati</taxon>
        <taxon>Planctomycetota</taxon>
        <taxon>Planctomycetia</taxon>
        <taxon>Pirellulales</taxon>
        <taxon>Pirellulaceae</taxon>
        <taxon>Blastopirellula</taxon>
    </lineage>
</organism>
<accession>A0A2S8GDA2</accession>
<name>A0A2S8GDA2_9BACT</name>
<evidence type="ECO:0000313" key="3">
    <source>
        <dbReference type="Proteomes" id="UP000237819"/>
    </source>
</evidence>
<keyword evidence="1" id="KW-0472">Membrane</keyword>
<gene>
    <name evidence="2" type="ORF">C5Y93_28150</name>
</gene>
<dbReference type="AlphaFoldDB" id="A0A2S8GDA2"/>